<dbReference type="Proteomes" id="UP001589813">
    <property type="component" value="Unassembled WGS sequence"/>
</dbReference>
<dbReference type="InterPro" id="IPR029063">
    <property type="entry name" value="SAM-dependent_MTases_sf"/>
</dbReference>
<dbReference type="GO" id="GO:0008168">
    <property type="term" value="F:methyltransferase activity"/>
    <property type="evidence" value="ECO:0007669"/>
    <property type="project" value="UniProtKB-KW"/>
</dbReference>
<dbReference type="Pfam" id="PF13679">
    <property type="entry name" value="Methyltransf_32"/>
    <property type="match status" value="1"/>
</dbReference>
<protein>
    <submittedName>
        <fullName evidence="2">Methyltransferase</fullName>
    </submittedName>
</protein>
<gene>
    <name evidence="2" type="ORF">ACFFJP_14720</name>
</gene>
<accession>A0ABV6BF91</accession>
<dbReference type="SUPFAM" id="SSF53335">
    <property type="entry name" value="S-adenosyl-L-methionine-dependent methyltransferases"/>
    <property type="match status" value="1"/>
</dbReference>
<evidence type="ECO:0000259" key="1">
    <source>
        <dbReference type="Pfam" id="PF13679"/>
    </source>
</evidence>
<comment type="caution">
    <text evidence="2">The sequence shown here is derived from an EMBL/GenBank/DDBJ whole genome shotgun (WGS) entry which is preliminary data.</text>
</comment>
<organism evidence="2 3">
    <name type="scientific">Rheinheimera tilapiae</name>
    <dbReference type="NCBI Taxonomy" id="875043"/>
    <lineage>
        <taxon>Bacteria</taxon>
        <taxon>Pseudomonadati</taxon>
        <taxon>Pseudomonadota</taxon>
        <taxon>Gammaproteobacteria</taxon>
        <taxon>Chromatiales</taxon>
        <taxon>Chromatiaceae</taxon>
        <taxon>Rheinheimera</taxon>
    </lineage>
</organism>
<keyword evidence="2" id="KW-0808">Transferase</keyword>
<dbReference type="InterPro" id="IPR025714">
    <property type="entry name" value="Methyltranfer_dom"/>
</dbReference>
<dbReference type="RefSeq" id="WP_377245593.1">
    <property type="nucleotide sequence ID" value="NZ_JBHLXP010000003.1"/>
</dbReference>
<dbReference type="PANTHER" id="PTHR13369">
    <property type="match status" value="1"/>
</dbReference>
<evidence type="ECO:0000313" key="3">
    <source>
        <dbReference type="Proteomes" id="UP001589813"/>
    </source>
</evidence>
<reference evidence="2 3" key="1">
    <citation type="submission" date="2024-09" db="EMBL/GenBank/DDBJ databases">
        <authorList>
            <person name="Sun Q."/>
            <person name="Mori K."/>
        </authorList>
    </citation>
    <scope>NUCLEOTIDE SEQUENCE [LARGE SCALE GENOMIC DNA]</scope>
    <source>
        <strain evidence="2 3">KCTC 23315</strain>
    </source>
</reference>
<evidence type="ECO:0000313" key="2">
    <source>
        <dbReference type="EMBL" id="MFC0049547.1"/>
    </source>
</evidence>
<dbReference type="PANTHER" id="PTHR13369:SF0">
    <property type="entry name" value="GLUTATHIONE S-TRANSFERASE C-TERMINAL DOMAIN-CONTAINING PROTEIN"/>
    <property type="match status" value="1"/>
</dbReference>
<dbReference type="GO" id="GO:0032259">
    <property type="term" value="P:methylation"/>
    <property type="evidence" value="ECO:0007669"/>
    <property type="project" value="UniProtKB-KW"/>
</dbReference>
<dbReference type="EMBL" id="JBHLXP010000003">
    <property type="protein sequence ID" value="MFC0049547.1"/>
    <property type="molecule type" value="Genomic_DNA"/>
</dbReference>
<name>A0ABV6BF91_9GAMM</name>
<sequence length="394" mass="44610">MFARWWLTLDQVLLQQCDFWQLQPMLADWPTVFPAELVTVLEQFTLTDCVAIDASPSLQRQHFARFFPELFAALPELPREPAANLPLPFWLSTDIGGRKWQQITQLAASVGQPQRPVLEWCAGKGHLGKVMSYAFQAPVVSLEWQQSLCNAGQQKAQQLGLLQRFVHIDVLQQPVAPYLQPAQQVVALHACGDLHRVAAREAVRAGCAALALVPCCYHLQQAAQYQPLSVQAQQSDLMLGKADLRLAVQQSCTGGERVARLSQTEMLWRQLWWQWRRQLGLDYQPLRSVGKHWFSGELGDFLTFAGAEHQLVPPAAALLPDLLQRAEQALLQQRRLELVQHLFRRPLELWLVLDVAMYLQEQGYQVSLSELCAPELTPRNLLLQAVNLKACDHL</sequence>
<keyword evidence="3" id="KW-1185">Reference proteome</keyword>
<proteinExistence type="predicted"/>
<keyword evidence="2" id="KW-0489">Methyltransferase</keyword>
<feature type="domain" description="Methyltransferase" evidence="1">
    <location>
        <begin position="99"/>
        <end position="219"/>
    </location>
</feature>